<protein>
    <submittedName>
        <fullName evidence="5">DUF636 domain-containing protein</fullName>
    </submittedName>
</protein>
<evidence type="ECO:0000256" key="1">
    <source>
        <dbReference type="ARBA" id="ARBA00005495"/>
    </source>
</evidence>
<evidence type="ECO:0000259" key="4">
    <source>
        <dbReference type="PROSITE" id="PS51891"/>
    </source>
</evidence>
<dbReference type="InterPro" id="IPR006913">
    <property type="entry name" value="CENP-V/GFA"/>
</dbReference>
<dbReference type="EMBL" id="AZHF01000005">
    <property type="protein sequence ID" value="OAA75054.1"/>
    <property type="molecule type" value="Genomic_DNA"/>
</dbReference>
<dbReference type="OrthoDB" id="3930719at2759"/>
<dbReference type="AlphaFoldDB" id="A0A162LSK0"/>
<evidence type="ECO:0000256" key="3">
    <source>
        <dbReference type="ARBA" id="ARBA00022833"/>
    </source>
</evidence>
<organism evidence="5 6">
    <name type="scientific">Akanthomyces lecanii RCEF 1005</name>
    <dbReference type="NCBI Taxonomy" id="1081108"/>
    <lineage>
        <taxon>Eukaryota</taxon>
        <taxon>Fungi</taxon>
        <taxon>Dikarya</taxon>
        <taxon>Ascomycota</taxon>
        <taxon>Pezizomycotina</taxon>
        <taxon>Sordariomycetes</taxon>
        <taxon>Hypocreomycetidae</taxon>
        <taxon>Hypocreales</taxon>
        <taxon>Cordycipitaceae</taxon>
        <taxon>Akanthomyces</taxon>
        <taxon>Cordyceps confragosa</taxon>
    </lineage>
</organism>
<sequence>MESRKVPLVGGCHCGATRYVLFFTLPAPHTESNPPKEGEQRISRCNCTTCHKMGLFHLKPADPAADFLLLRPLDPYADLGDYLTEDREIHFFFCKTCGVRCLNTNAAGEVVDVNAAALGLPDIAGSDAPTPTKAWRAIKGSGDPEYGTYVSVNGHTVDAGQAEFDMRDLTEKKCVRYLDTYSDIGKGLPSRWDRPHDHGCY</sequence>
<keyword evidence="3" id="KW-0862">Zinc</keyword>
<dbReference type="PROSITE" id="PS51891">
    <property type="entry name" value="CENP_V_GFA"/>
    <property type="match status" value="1"/>
</dbReference>
<comment type="similarity">
    <text evidence="1">Belongs to the Gfa family.</text>
</comment>
<dbReference type="PANTHER" id="PTHR28620:SF1">
    <property type="entry name" value="CENP-V_GFA DOMAIN-CONTAINING PROTEIN"/>
    <property type="match status" value="1"/>
</dbReference>
<name>A0A162LSK0_CORDF</name>
<feature type="domain" description="CENP-V/GFA" evidence="4">
    <location>
        <begin position="8"/>
        <end position="136"/>
    </location>
</feature>
<dbReference type="Gene3D" id="2.170.150.70">
    <property type="match status" value="1"/>
</dbReference>
<keyword evidence="6" id="KW-1185">Reference proteome</keyword>
<proteinExistence type="inferred from homology"/>
<dbReference type="GO" id="GO:0016846">
    <property type="term" value="F:carbon-sulfur lyase activity"/>
    <property type="evidence" value="ECO:0007669"/>
    <property type="project" value="InterPro"/>
</dbReference>
<dbReference type="GO" id="GO:0046872">
    <property type="term" value="F:metal ion binding"/>
    <property type="evidence" value="ECO:0007669"/>
    <property type="project" value="UniProtKB-KW"/>
</dbReference>
<accession>A0A162LSK0</accession>
<dbReference type="Proteomes" id="UP000076881">
    <property type="component" value="Unassembled WGS sequence"/>
</dbReference>
<dbReference type="PANTHER" id="PTHR28620">
    <property type="entry name" value="CENTROMERE PROTEIN V"/>
    <property type="match status" value="1"/>
</dbReference>
<reference evidence="5 6" key="1">
    <citation type="journal article" date="2016" name="Genome Biol. Evol.">
        <title>Divergent and convergent evolution of fungal pathogenicity.</title>
        <authorList>
            <person name="Shang Y."/>
            <person name="Xiao G."/>
            <person name="Zheng P."/>
            <person name="Cen K."/>
            <person name="Zhan S."/>
            <person name="Wang C."/>
        </authorList>
    </citation>
    <scope>NUCLEOTIDE SEQUENCE [LARGE SCALE GENOMIC DNA]</scope>
    <source>
        <strain evidence="5 6">RCEF 1005</strain>
    </source>
</reference>
<keyword evidence="2" id="KW-0479">Metal-binding</keyword>
<dbReference type="SUPFAM" id="SSF51316">
    <property type="entry name" value="Mss4-like"/>
    <property type="match status" value="1"/>
</dbReference>
<dbReference type="InterPro" id="IPR052355">
    <property type="entry name" value="CENP-V-like"/>
</dbReference>
<dbReference type="InterPro" id="IPR011057">
    <property type="entry name" value="Mss4-like_sf"/>
</dbReference>
<evidence type="ECO:0000313" key="6">
    <source>
        <dbReference type="Proteomes" id="UP000076881"/>
    </source>
</evidence>
<evidence type="ECO:0000313" key="5">
    <source>
        <dbReference type="EMBL" id="OAA75054.1"/>
    </source>
</evidence>
<evidence type="ECO:0000256" key="2">
    <source>
        <dbReference type="ARBA" id="ARBA00022723"/>
    </source>
</evidence>
<gene>
    <name evidence="5" type="ORF">LEL_07042</name>
</gene>
<comment type="caution">
    <text evidence="5">The sequence shown here is derived from an EMBL/GenBank/DDBJ whole genome shotgun (WGS) entry which is preliminary data.</text>
</comment>